<evidence type="ECO:0000259" key="7">
    <source>
        <dbReference type="PROSITE" id="PS50850"/>
    </source>
</evidence>
<feature type="transmembrane region" description="Helical" evidence="6">
    <location>
        <begin position="88"/>
        <end position="111"/>
    </location>
</feature>
<comment type="caution">
    <text evidence="8">The sequence shown here is derived from an EMBL/GenBank/DDBJ whole genome shotgun (WGS) entry which is preliminary data.</text>
</comment>
<evidence type="ECO:0000256" key="1">
    <source>
        <dbReference type="ARBA" id="ARBA00004651"/>
    </source>
</evidence>
<dbReference type="RefSeq" id="WP_187303888.1">
    <property type="nucleotide sequence ID" value="NZ_JACRYT010000019.1"/>
</dbReference>
<gene>
    <name evidence="8" type="ORF">H9L42_13255</name>
</gene>
<sequence>MYQTILTVCSVIVTAYFGKRMAQGNIKLIMVISALCSVAGYVILANAGSISWFYVGAVLLGVGFSNCTVLPVSIIINNWFGGKIRGTVRGFTFIGSGLGGLILLPVLNAVIQSSGWRIFP</sequence>
<feature type="domain" description="Major facilitator superfamily (MFS) profile" evidence="7">
    <location>
        <begin position="1"/>
        <end position="120"/>
    </location>
</feature>
<evidence type="ECO:0000256" key="2">
    <source>
        <dbReference type="ARBA" id="ARBA00022448"/>
    </source>
</evidence>
<dbReference type="SUPFAM" id="SSF103473">
    <property type="entry name" value="MFS general substrate transporter"/>
    <property type="match status" value="1"/>
</dbReference>
<evidence type="ECO:0000256" key="4">
    <source>
        <dbReference type="ARBA" id="ARBA00022989"/>
    </source>
</evidence>
<dbReference type="AlphaFoldDB" id="A0A923NKI3"/>
<dbReference type="GO" id="GO:0022857">
    <property type="term" value="F:transmembrane transporter activity"/>
    <property type="evidence" value="ECO:0007669"/>
    <property type="project" value="InterPro"/>
</dbReference>
<keyword evidence="5 6" id="KW-0472">Membrane</keyword>
<dbReference type="Proteomes" id="UP000602647">
    <property type="component" value="Unassembled WGS sequence"/>
</dbReference>
<evidence type="ECO:0000313" key="9">
    <source>
        <dbReference type="Proteomes" id="UP000602647"/>
    </source>
</evidence>
<dbReference type="EMBL" id="JACRYT010000019">
    <property type="protein sequence ID" value="MBC6680791.1"/>
    <property type="molecule type" value="Genomic_DNA"/>
</dbReference>
<keyword evidence="4 6" id="KW-1133">Transmembrane helix</keyword>
<evidence type="ECO:0000256" key="3">
    <source>
        <dbReference type="ARBA" id="ARBA00022692"/>
    </source>
</evidence>
<dbReference type="InterPro" id="IPR036259">
    <property type="entry name" value="MFS_trans_sf"/>
</dbReference>
<feature type="transmembrane region" description="Helical" evidence="6">
    <location>
        <begin position="28"/>
        <end position="47"/>
    </location>
</feature>
<evidence type="ECO:0000256" key="5">
    <source>
        <dbReference type="ARBA" id="ARBA00023136"/>
    </source>
</evidence>
<proteinExistence type="predicted"/>
<protein>
    <recommendedName>
        <fullName evidence="7">Major facilitator superfamily (MFS) profile domain-containing protein</fullName>
    </recommendedName>
</protein>
<keyword evidence="3 6" id="KW-0812">Transmembrane</keyword>
<name>A0A923NKI3_9FIRM</name>
<evidence type="ECO:0000313" key="8">
    <source>
        <dbReference type="EMBL" id="MBC6680791.1"/>
    </source>
</evidence>
<dbReference type="InterPro" id="IPR020846">
    <property type="entry name" value="MFS_dom"/>
</dbReference>
<comment type="subcellular location">
    <subcellularLocation>
        <location evidence="1">Cell membrane</location>
        <topology evidence="1">Multi-pass membrane protein</topology>
    </subcellularLocation>
</comment>
<keyword evidence="9" id="KW-1185">Reference proteome</keyword>
<dbReference type="PROSITE" id="PS50850">
    <property type="entry name" value="MFS"/>
    <property type="match status" value="1"/>
</dbReference>
<keyword evidence="2" id="KW-0813">Transport</keyword>
<dbReference type="GO" id="GO:0005886">
    <property type="term" value="C:plasma membrane"/>
    <property type="evidence" value="ECO:0007669"/>
    <property type="project" value="UniProtKB-SubCell"/>
</dbReference>
<reference evidence="8" key="1">
    <citation type="submission" date="2020-08" db="EMBL/GenBank/DDBJ databases">
        <title>Genome public.</title>
        <authorList>
            <person name="Liu C."/>
            <person name="Sun Q."/>
        </authorList>
    </citation>
    <scope>NUCLEOTIDE SEQUENCE</scope>
    <source>
        <strain evidence="8">BX12</strain>
    </source>
</reference>
<dbReference type="Gene3D" id="1.20.1250.20">
    <property type="entry name" value="MFS general substrate transporter like domains"/>
    <property type="match status" value="1"/>
</dbReference>
<feature type="transmembrane region" description="Helical" evidence="6">
    <location>
        <begin position="53"/>
        <end position="76"/>
    </location>
</feature>
<evidence type="ECO:0000256" key="6">
    <source>
        <dbReference type="SAM" id="Phobius"/>
    </source>
</evidence>
<organism evidence="8 9">
    <name type="scientific">Zhenpiania hominis</name>
    <dbReference type="NCBI Taxonomy" id="2763644"/>
    <lineage>
        <taxon>Bacteria</taxon>
        <taxon>Bacillati</taxon>
        <taxon>Bacillota</taxon>
        <taxon>Clostridia</taxon>
        <taxon>Peptostreptococcales</taxon>
        <taxon>Anaerovoracaceae</taxon>
        <taxon>Zhenpiania</taxon>
    </lineage>
</organism>
<accession>A0A923NKI3</accession>